<evidence type="ECO:0000256" key="34">
    <source>
        <dbReference type="ARBA" id="ARBA00049368"/>
    </source>
</evidence>
<dbReference type="GO" id="GO:0032440">
    <property type="term" value="F:2-alkenal reductase [NAD(P)H] activity"/>
    <property type="evidence" value="ECO:0007669"/>
    <property type="project" value="UniProtKB-EC"/>
</dbReference>
<evidence type="ECO:0000256" key="31">
    <source>
        <dbReference type="ARBA" id="ARBA00049068"/>
    </source>
</evidence>
<dbReference type="GO" id="GO:0006693">
    <property type="term" value="P:prostaglandin metabolic process"/>
    <property type="evidence" value="ECO:0007669"/>
    <property type="project" value="UniProtKB-KW"/>
</dbReference>
<dbReference type="Proteomes" id="UP001233999">
    <property type="component" value="Unassembled WGS sequence"/>
</dbReference>
<evidence type="ECO:0000313" key="36">
    <source>
        <dbReference type="EMBL" id="KAJ9591662.1"/>
    </source>
</evidence>
<comment type="catalytic activity">
    <reaction evidence="30">
        <text>6-trans-leukotriene B4 + NADP(+) = 12-oxo-(5S)-hydroxy-(6E,8E,10E,14Z)-eicosatetraenoate + NADPH + H(+)</text>
        <dbReference type="Rhea" id="RHEA:51204"/>
        <dbReference type="ChEBI" id="CHEBI:15378"/>
        <dbReference type="ChEBI" id="CHEBI:57783"/>
        <dbReference type="ChEBI" id="CHEBI:58349"/>
        <dbReference type="ChEBI" id="CHEBI:90723"/>
        <dbReference type="ChEBI" id="CHEBI:133974"/>
    </reaction>
    <physiologicalReaction direction="left-to-right" evidence="30">
        <dbReference type="Rhea" id="RHEA:51205"/>
    </physiologicalReaction>
</comment>
<proteinExistence type="inferred from homology"/>
<evidence type="ECO:0000256" key="2">
    <source>
        <dbReference type="ARBA" id="ARBA00010460"/>
    </source>
</evidence>
<evidence type="ECO:0000256" key="5">
    <source>
        <dbReference type="ARBA" id="ARBA00012410"/>
    </source>
</evidence>
<evidence type="ECO:0000256" key="25">
    <source>
        <dbReference type="ARBA" id="ARBA00047903"/>
    </source>
</evidence>
<keyword evidence="8" id="KW-0644">Prostaglandin metabolism</keyword>
<keyword evidence="15" id="KW-0379">Hydroxylation</keyword>
<comment type="catalytic activity">
    <reaction evidence="26">
        <text>nonan-2-one + NADP(+) = (3E)-nonen-2-one + NADPH + H(+)</text>
        <dbReference type="Rhea" id="RHEA:50616"/>
        <dbReference type="ChEBI" id="CHEBI:15378"/>
        <dbReference type="ChEBI" id="CHEBI:57783"/>
        <dbReference type="ChEBI" id="CHEBI:58349"/>
        <dbReference type="ChEBI" id="CHEBI:77927"/>
        <dbReference type="ChEBI" id="CHEBI:133457"/>
    </reaction>
    <physiologicalReaction direction="right-to-left" evidence="26">
        <dbReference type="Rhea" id="RHEA:50618"/>
    </physiologicalReaction>
</comment>
<evidence type="ECO:0000256" key="22">
    <source>
        <dbReference type="ARBA" id="ARBA00047742"/>
    </source>
</evidence>
<evidence type="ECO:0000256" key="29">
    <source>
        <dbReference type="ARBA" id="ARBA00048591"/>
    </source>
</evidence>
<organism evidence="36 37">
    <name type="scientific">Diploptera punctata</name>
    <name type="common">Pacific beetle cockroach</name>
    <dbReference type="NCBI Taxonomy" id="6984"/>
    <lineage>
        <taxon>Eukaryota</taxon>
        <taxon>Metazoa</taxon>
        <taxon>Ecdysozoa</taxon>
        <taxon>Arthropoda</taxon>
        <taxon>Hexapoda</taxon>
        <taxon>Insecta</taxon>
        <taxon>Pterygota</taxon>
        <taxon>Neoptera</taxon>
        <taxon>Polyneoptera</taxon>
        <taxon>Dictyoptera</taxon>
        <taxon>Blattodea</taxon>
        <taxon>Blaberoidea</taxon>
        <taxon>Blaberidae</taxon>
        <taxon>Diplopterinae</taxon>
        <taxon>Diploptera</taxon>
    </lineage>
</organism>
<comment type="catalytic activity">
    <reaction evidence="20">
        <text>octanal + NADP(+) = (2E)-octenal + NADPH + H(+)</text>
        <dbReference type="Rhea" id="RHEA:50780"/>
        <dbReference type="ChEBI" id="CHEBI:15378"/>
        <dbReference type="ChEBI" id="CHEBI:17935"/>
        <dbReference type="ChEBI" id="CHEBI:57783"/>
        <dbReference type="ChEBI" id="CHEBI:58349"/>
        <dbReference type="ChEBI" id="CHEBI:61748"/>
    </reaction>
    <physiologicalReaction direction="right-to-left" evidence="20">
        <dbReference type="Rhea" id="RHEA:50782"/>
    </physiologicalReaction>
</comment>
<evidence type="ECO:0000256" key="21">
    <source>
        <dbReference type="ARBA" id="ARBA00047617"/>
    </source>
</evidence>
<comment type="catalytic activity">
    <reaction evidence="31">
        <text>(5S,12S)-dihydroxy-(6E,10E,12E,14Z)-eicosatetraenoate + NADP(+) = 12-oxo-(5S)-hydroxy-(6E,8E,10E,14Z)-eicosatetraenoate + NADPH + H(+)</text>
        <dbReference type="Rhea" id="RHEA:51212"/>
        <dbReference type="ChEBI" id="CHEBI:15378"/>
        <dbReference type="ChEBI" id="CHEBI:57783"/>
        <dbReference type="ChEBI" id="CHEBI:58349"/>
        <dbReference type="ChEBI" id="CHEBI:133974"/>
        <dbReference type="ChEBI" id="CHEBI:133975"/>
    </reaction>
    <physiologicalReaction direction="left-to-right" evidence="31">
        <dbReference type="Rhea" id="RHEA:51213"/>
    </physiologicalReaction>
</comment>
<dbReference type="PANTHER" id="PTHR43205:SF7">
    <property type="entry name" value="PROSTAGLANDIN REDUCTASE 1"/>
    <property type="match status" value="1"/>
</dbReference>
<dbReference type="EC" id="1.3.1.48" evidence="4"/>
<gene>
    <name evidence="36" type="ORF">L9F63_001807</name>
</gene>
<feature type="domain" description="Enoyl reductase (ER)" evidence="35">
    <location>
        <begin position="18"/>
        <end position="333"/>
    </location>
</feature>
<evidence type="ECO:0000256" key="1">
    <source>
        <dbReference type="ARBA" id="ARBA00004496"/>
    </source>
</evidence>
<dbReference type="InterPro" id="IPR011032">
    <property type="entry name" value="GroES-like_sf"/>
</dbReference>
<accession>A0AAD8A4K8</accession>
<evidence type="ECO:0000256" key="4">
    <source>
        <dbReference type="ARBA" id="ARBA00011981"/>
    </source>
</evidence>
<comment type="subunit">
    <text evidence="3">Monomer or homodimer.</text>
</comment>
<dbReference type="InterPro" id="IPR014190">
    <property type="entry name" value="PTGR1"/>
</dbReference>
<dbReference type="Gene3D" id="3.90.180.10">
    <property type="entry name" value="Medium-chain alcohol dehydrogenases, catalytic domain"/>
    <property type="match status" value="1"/>
</dbReference>
<evidence type="ECO:0000256" key="9">
    <source>
        <dbReference type="ARBA" id="ARBA00022553"/>
    </source>
</evidence>
<comment type="catalytic activity">
    <reaction evidence="33">
        <text>an n-alkanal + NADP(+) = an alk-2-enal + NADPH + H(+)</text>
        <dbReference type="Rhea" id="RHEA:13737"/>
        <dbReference type="ChEBI" id="CHEBI:12834"/>
        <dbReference type="ChEBI" id="CHEBI:13757"/>
        <dbReference type="ChEBI" id="CHEBI:15378"/>
        <dbReference type="ChEBI" id="CHEBI:57783"/>
        <dbReference type="ChEBI" id="CHEBI:58349"/>
        <dbReference type="EC" id="1.3.1.74"/>
    </reaction>
    <physiologicalReaction direction="right-to-left" evidence="33">
        <dbReference type="Rhea" id="RHEA:13739"/>
    </physiologicalReaction>
</comment>
<evidence type="ECO:0000256" key="32">
    <source>
        <dbReference type="ARBA" id="ARBA00049070"/>
    </source>
</evidence>
<dbReference type="GO" id="GO:0005737">
    <property type="term" value="C:cytoplasm"/>
    <property type="evidence" value="ECO:0007669"/>
    <property type="project" value="UniProtKB-SubCell"/>
</dbReference>
<dbReference type="Pfam" id="PF16884">
    <property type="entry name" value="ADH_N_2"/>
    <property type="match status" value="1"/>
</dbReference>
<evidence type="ECO:0000256" key="24">
    <source>
        <dbReference type="ARBA" id="ARBA00047878"/>
    </source>
</evidence>
<dbReference type="Gene3D" id="3.40.50.720">
    <property type="entry name" value="NAD(P)-binding Rossmann-like Domain"/>
    <property type="match status" value="1"/>
</dbReference>
<evidence type="ECO:0000256" key="11">
    <source>
        <dbReference type="ARBA" id="ARBA00022857"/>
    </source>
</evidence>
<dbReference type="InterPro" id="IPR020843">
    <property type="entry name" value="ER"/>
</dbReference>
<keyword evidence="9" id="KW-0597">Phosphoprotein</keyword>
<name>A0AAD8A4K8_DIPPU</name>
<evidence type="ECO:0000256" key="7">
    <source>
        <dbReference type="ARBA" id="ARBA00022490"/>
    </source>
</evidence>
<dbReference type="CDD" id="cd08294">
    <property type="entry name" value="leukotriene_B4_DH_like"/>
    <property type="match status" value="1"/>
</dbReference>
<evidence type="ECO:0000256" key="6">
    <source>
        <dbReference type="ARBA" id="ARBA00020651"/>
    </source>
</evidence>
<reference evidence="36" key="1">
    <citation type="journal article" date="2023" name="IScience">
        <title>Live-bearing cockroach genome reveals convergent evolutionary mechanisms linked to viviparity in insects and beyond.</title>
        <authorList>
            <person name="Fouks B."/>
            <person name="Harrison M.C."/>
            <person name="Mikhailova A.A."/>
            <person name="Marchal E."/>
            <person name="English S."/>
            <person name="Carruthers M."/>
            <person name="Jennings E.C."/>
            <person name="Chiamaka E.L."/>
            <person name="Frigard R.A."/>
            <person name="Pippel M."/>
            <person name="Attardo G.M."/>
            <person name="Benoit J.B."/>
            <person name="Bornberg-Bauer E."/>
            <person name="Tobe S.S."/>
        </authorList>
    </citation>
    <scope>NUCLEOTIDE SEQUENCE</scope>
    <source>
        <strain evidence="36">Stay&amp;Tobe</strain>
    </source>
</reference>
<evidence type="ECO:0000256" key="30">
    <source>
        <dbReference type="ARBA" id="ARBA00048953"/>
    </source>
</evidence>
<dbReference type="SUPFAM" id="SSF51735">
    <property type="entry name" value="NAD(P)-binding Rossmann-fold domains"/>
    <property type="match status" value="1"/>
</dbReference>
<dbReference type="GO" id="GO:0047522">
    <property type="term" value="F:15-oxoprostaglandin 13-reductase [NAD(P)+] activity"/>
    <property type="evidence" value="ECO:0007669"/>
    <property type="project" value="UniProtKB-EC"/>
</dbReference>
<dbReference type="AlphaFoldDB" id="A0AAD8A4K8"/>
<comment type="catalytic activity">
    <reaction evidence="23">
        <text>leukotriene B4 + NADP(+) = 12-oxo-leukotriene B4 + NADPH + H(+)</text>
        <dbReference type="Rhea" id="RHEA:50608"/>
        <dbReference type="ChEBI" id="CHEBI:15378"/>
        <dbReference type="ChEBI" id="CHEBI:57461"/>
        <dbReference type="ChEBI" id="CHEBI:57783"/>
        <dbReference type="ChEBI" id="CHEBI:58349"/>
        <dbReference type="ChEBI" id="CHEBI:133309"/>
    </reaction>
    <physiologicalReaction direction="left-to-right" evidence="23">
        <dbReference type="Rhea" id="RHEA:50609"/>
    </physiologicalReaction>
</comment>
<evidence type="ECO:0000256" key="28">
    <source>
        <dbReference type="ARBA" id="ARBA00048387"/>
    </source>
</evidence>
<evidence type="ECO:0000313" key="37">
    <source>
        <dbReference type="Proteomes" id="UP001233999"/>
    </source>
</evidence>
<evidence type="ECO:0000256" key="19">
    <source>
        <dbReference type="ARBA" id="ARBA00033119"/>
    </source>
</evidence>
<evidence type="ECO:0000256" key="8">
    <source>
        <dbReference type="ARBA" id="ARBA00022501"/>
    </source>
</evidence>
<evidence type="ECO:0000256" key="20">
    <source>
        <dbReference type="ARBA" id="ARBA00047461"/>
    </source>
</evidence>
<evidence type="ECO:0000256" key="17">
    <source>
        <dbReference type="ARBA" id="ARBA00032255"/>
    </source>
</evidence>
<comment type="subcellular location">
    <subcellularLocation>
        <location evidence="1">Cytoplasm</location>
    </subcellularLocation>
</comment>
<comment type="catalytic activity">
    <reaction evidence="28">
        <text>4-hydroxynonanal + NADP(+) = (E)-4-hydroxynon-2-enal + NADPH + H(+)</text>
        <dbReference type="Rhea" id="RHEA:64736"/>
        <dbReference type="ChEBI" id="CHEBI:15378"/>
        <dbReference type="ChEBI" id="CHEBI:57783"/>
        <dbReference type="ChEBI" id="CHEBI:58349"/>
        <dbReference type="ChEBI" id="CHEBI:58968"/>
        <dbReference type="ChEBI" id="CHEBI:156112"/>
    </reaction>
    <physiologicalReaction direction="right-to-left" evidence="28">
        <dbReference type="Rhea" id="RHEA:64738"/>
    </physiologicalReaction>
</comment>
<dbReference type="InterPro" id="IPR036291">
    <property type="entry name" value="NAD(P)-bd_dom_sf"/>
</dbReference>
<comment type="catalytic activity">
    <reaction evidence="34">
        <text>hexanal + NADP(+) = (E)-hex-2-enal + NADPH + H(+)</text>
        <dbReference type="Rhea" id="RHEA:50776"/>
        <dbReference type="ChEBI" id="CHEBI:15378"/>
        <dbReference type="ChEBI" id="CHEBI:28913"/>
        <dbReference type="ChEBI" id="CHEBI:57783"/>
        <dbReference type="ChEBI" id="CHEBI:58349"/>
        <dbReference type="ChEBI" id="CHEBI:88528"/>
    </reaction>
    <physiologicalReaction direction="right-to-left" evidence="34">
        <dbReference type="Rhea" id="RHEA:50778"/>
    </physiologicalReaction>
</comment>
<keyword evidence="10" id="KW-0276">Fatty acid metabolism</keyword>
<evidence type="ECO:0000256" key="26">
    <source>
        <dbReference type="ARBA" id="ARBA00048066"/>
    </source>
</evidence>
<keyword evidence="13" id="KW-0560">Oxidoreductase</keyword>
<evidence type="ECO:0000256" key="10">
    <source>
        <dbReference type="ARBA" id="ARBA00022832"/>
    </source>
</evidence>
<evidence type="ECO:0000256" key="27">
    <source>
        <dbReference type="ARBA" id="ARBA00048290"/>
    </source>
</evidence>
<keyword evidence="14" id="KW-0443">Lipid metabolism</keyword>
<dbReference type="InterPro" id="IPR045010">
    <property type="entry name" value="MDR_fam"/>
</dbReference>
<keyword evidence="7" id="KW-0963">Cytoplasm</keyword>
<dbReference type="InterPro" id="IPR013149">
    <property type="entry name" value="ADH-like_C"/>
</dbReference>
<evidence type="ECO:0000256" key="15">
    <source>
        <dbReference type="ARBA" id="ARBA00023278"/>
    </source>
</evidence>
<evidence type="ECO:0000256" key="3">
    <source>
        <dbReference type="ARBA" id="ARBA00011852"/>
    </source>
</evidence>
<evidence type="ECO:0000256" key="13">
    <source>
        <dbReference type="ARBA" id="ARBA00023002"/>
    </source>
</evidence>
<comment type="catalytic activity">
    <reaction evidence="27">
        <text>13,14-dihydro-15-oxo-PGF2alpha + NADP(+) = 15-oxoprostaglandin F2alpha + NADPH + H(+)</text>
        <dbReference type="Rhea" id="RHEA:50588"/>
        <dbReference type="ChEBI" id="CHEBI:15378"/>
        <dbReference type="ChEBI" id="CHEBI:57783"/>
        <dbReference type="ChEBI" id="CHEBI:58349"/>
        <dbReference type="ChEBI" id="CHEBI:133374"/>
        <dbReference type="ChEBI" id="CHEBI:133409"/>
    </reaction>
    <physiologicalReaction direction="right-to-left" evidence="27">
        <dbReference type="Rhea" id="RHEA:50590"/>
    </physiologicalReaction>
</comment>
<dbReference type="EC" id="1.3.1.74" evidence="5"/>
<dbReference type="PANTHER" id="PTHR43205">
    <property type="entry name" value="PROSTAGLANDIN REDUCTASE"/>
    <property type="match status" value="1"/>
</dbReference>
<evidence type="ECO:0000256" key="12">
    <source>
        <dbReference type="ARBA" id="ARBA00022990"/>
    </source>
</evidence>
<dbReference type="Pfam" id="PF00107">
    <property type="entry name" value="ADH_zinc_N"/>
    <property type="match status" value="1"/>
</dbReference>
<comment type="caution">
    <text evidence="36">The sequence shown here is derived from an EMBL/GenBank/DDBJ whole genome shotgun (WGS) entry which is preliminary data.</text>
</comment>
<keyword evidence="11" id="KW-0521">NADP</keyword>
<dbReference type="SUPFAM" id="SSF50129">
    <property type="entry name" value="GroES-like"/>
    <property type="match status" value="2"/>
</dbReference>
<evidence type="ECO:0000256" key="16">
    <source>
        <dbReference type="ARBA" id="ARBA00031851"/>
    </source>
</evidence>
<evidence type="ECO:0000256" key="18">
    <source>
        <dbReference type="ARBA" id="ARBA00032297"/>
    </source>
</evidence>
<reference evidence="36" key="2">
    <citation type="submission" date="2023-05" db="EMBL/GenBank/DDBJ databases">
        <authorList>
            <person name="Fouks B."/>
        </authorList>
    </citation>
    <scope>NUCLEOTIDE SEQUENCE</scope>
    <source>
        <strain evidence="36">Stay&amp;Tobe</strain>
        <tissue evidence="36">Testes</tissue>
    </source>
</reference>
<comment type="catalytic activity">
    <reaction evidence="24">
        <text>13,14-dihydro-15-oxo-prostaglandin F1alpha + NADP(+) = 15-oxoprostaglandin F1alpha + NADPH + H(+)</text>
        <dbReference type="Rhea" id="RHEA:50592"/>
        <dbReference type="ChEBI" id="CHEBI:15378"/>
        <dbReference type="ChEBI" id="CHEBI:57783"/>
        <dbReference type="ChEBI" id="CHEBI:58349"/>
        <dbReference type="ChEBI" id="CHEBI:79072"/>
        <dbReference type="ChEBI" id="CHEBI:133411"/>
    </reaction>
    <physiologicalReaction direction="right-to-left" evidence="24">
        <dbReference type="Rhea" id="RHEA:50594"/>
    </physiologicalReaction>
</comment>
<comment type="catalytic activity">
    <reaction evidence="29">
        <text>20-hydroxy-leukotriene B4 + NADP(+) = 12-oxo-20-hydroxy-leukotriene B4 + NADPH + H(+)</text>
        <dbReference type="Rhea" id="RHEA:51208"/>
        <dbReference type="ChEBI" id="CHEBI:15378"/>
        <dbReference type="ChEBI" id="CHEBI:57460"/>
        <dbReference type="ChEBI" id="CHEBI:57783"/>
        <dbReference type="ChEBI" id="CHEBI:58349"/>
        <dbReference type="ChEBI" id="CHEBI:133346"/>
    </reaction>
    <physiologicalReaction direction="left-to-right" evidence="29">
        <dbReference type="Rhea" id="RHEA:51209"/>
    </physiologicalReaction>
</comment>
<keyword evidence="12" id="KW-0007">Acetylation</keyword>
<keyword evidence="37" id="KW-1185">Reference proteome</keyword>
<dbReference type="SMART" id="SM00829">
    <property type="entry name" value="PKS_ER"/>
    <property type="match status" value="1"/>
</dbReference>
<dbReference type="EMBL" id="JASPKZ010003861">
    <property type="protein sequence ID" value="KAJ9591662.1"/>
    <property type="molecule type" value="Genomic_DNA"/>
</dbReference>
<evidence type="ECO:0000259" key="35">
    <source>
        <dbReference type="SMART" id="SM00829"/>
    </source>
</evidence>
<comment type="similarity">
    <text evidence="2">Belongs to the NADP-dependent oxidoreductase L4BD family.</text>
</comment>
<comment type="catalytic activity">
    <reaction evidence="25">
        <text>dodecanal + NADP(+) = (2E)-dodecenal + NADPH + H(+)</text>
        <dbReference type="Rhea" id="RHEA:50784"/>
        <dbReference type="ChEBI" id="CHEBI:15378"/>
        <dbReference type="ChEBI" id="CHEBI:27836"/>
        <dbReference type="ChEBI" id="CHEBI:57783"/>
        <dbReference type="ChEBI" id="CHEBI:58349"/>
        <dbReference type="ChEBI" id="CHEBI:133741"/>
    </reaction>
    <physiologicalReaction direction="right-to-left" evidence="25">
        <dbReference type="Rhea" id="RHEA:50786"/>
    </physiologicalReaction>
</comment>
<dbReference type="FunFam" id="3.40.50.720:FF:000121">
    <property type="entry name" value="Prostaglandin reductase 2"/>
    <property type="match status" value="1"/>
</dbReference>
<evidence type="ECO:0000256" key="14">
    <source>
        <dbReference type="ARBA" id="ARBA00023098"/>
    </source>
</evidence>
<evidence type="ECO:0000256" key="23">
    <source>
        <dbReference type="ARBA" id="ARBA00047871"/>
    </source>
</evidence>
<comment type="catalytic activity">
    <reaction evidence="21">
        <text>decanal + NADP(+) = (2E)-decenal + NADPH + H(+)</text>
        <dbReference type="Rhea" id="RHEA:50612"/>
        <dbReference type="ChEBI" id="CHEBI:15378"/>
        <dbReference type="ChEBI" id="CHEBI:31457"/>
        <dbReference type="ChEBI" id="CHEBI:57783"/>
        <dbReference type="ChEBI" id="CHEBI:58349"/>
        <dbReference type="ChEBI" id="CHEBI:133455"/>
    </reaction>
    <physiologicalReaction direction="right-to-left" evidence="21">
        <dbReference type="Rhea" id="RHEA:50614"/>
    </physiologicalReaction>
</comment>
<protein>
    <recommendedName>
        <fullName evidence="6">Prostaglandin reductase 1</fullName>
        <ecNumber evidence="4">1.3.1.48</ecNumber>
        <ecNumber evidence="5">1.3.1.74</ecNumber>
    </recommendedName>
    <alternativeName>
        <fullName evidence="19">15-oxoprostaglandin 13-reductase</fullName>
    </alternativeName>
    <alternativeName>
        <fullName evidence="17">Dithiolethione-inducible gene 1 protein</fullName>
    </alternativeName>
    <alternativeName>
        <fullName evidence="16">Leukotriene B4 12-hydroxydehydrogenase</fullName>
    </alternativeName>
    <alternativeName>
        <fullName evidence="18">NAD(P)H-dependent alkenal/one oxidoreductase</fullName>
    </alternativeName>
</protein>
<dbReference type="InterPro" id="IPR041694">
    <property type="entry name" value="ADH_N_2"/>
</dbReference>
<evidence type="ECO:0000256" key="33">
    <source>
        <dbReference type="ARBA" id="ARBA00049179"/>
    </source>
</evidence>
<comment type="catalytic activity">
    <reaction evidence="22">
        <text>pentan-2-one + NADP(+) = (E)-pent-3-en-2-one + NADPH + H(+)</text>
        <dbReference type="Rhea" id="RHEA:50788"/>
        <dbReference type="ChEBI" id="CHEBI:15378"/>
        <dbReference type="ChEBI" id="CHEBI:16472"/>
        <dbReference type="ChEBI" id="CHEBI:57783"/>
        <dbReference type="ChEBI" id="CHEBI:58349"/>
        <dbReference type="ChEBI" id="CHEBI:145276"/>
    </reaction>
    <physiologicalReaction direction="right-to-left" evidence="22">
        <dbReference type="Rhea" id="RHEA:50790"/>
    </physiologicalReaction>
</comment>
<comment type="catalytic activity">
    <reaction evidence="32">
        <text>13,14-dihydro-15-oxo-prostaglandin E1 + NADP(+) = 15-oxoprostaglandin E1 + NADPH + H(+)</text>
        <dbReference type="Rhea" id="RHEA:50584"/>
        <dbReference type="ChEBI" id="CHEBI:15378"/>
        <dbReference type="ChEBI" id="CHEBI:57401"/>
        <dbReference type="ChEBI" id="CHEBI:57783"/>
        <dbReference type="ChEBI" id="CHEBI:58349"/>
        <dbReference type="ChEBI" id="CHEBI:133408"/>
    </reaction>
    <physiologicalReaction direction="right-to-left" evidence="32">
        <dbReference type="Rhea" id="RHEA:50586"/>
    </physiologicalReaction>
</comment>
<sequence>MVKTRIYTLAKEFHGEPKESDMKIVEKDLPSLKKNEILCEAVCWSVDPYMRSFISGSSVGSPMFGQQVAKIIESHHPDYPVGKHVVGYFGWRTYTIADVTDSRLSSFFPFYILPDIGDLPLSLALGVLGMTGNTAYFGLKEVCKPKSGEIVVVTGAAGAVGSQVGQIARILGCRVIGFTGSDEKVKWLTEELKFDKAYNYRTTNISEALNESAPSGADIYFDNVGGAISTTVIDHMRERGRILICGSISTYNATKGDKNKDNVKDATSTKHLKVEHFAVTSWKSHWQEGIKQNLQWIREGKLLWRETITQGFENMPKAFIGMLRGENIGKAIVKA</sequence>